<comment type="caution">
    <text evidence="2">The sequence shown here is derived from an EMBL/GenBank/DDBJ whole genome shotgun (WGS) entry which is preliminary data.</text>
</comment>
<gene>
    <name evidence="2" type="ORF">BSZ32_03355</name>
</gene>
<dbReference type="EMBL" id="MQWA01000001">
    <property type="protein sequence ID" value="PQJ27627.1"/>
    <property type="molecule type" value="Genomic_DNA"/>
</dbReference>
<feature type="domain" description="RNA polymerase sigma-70 region 2" evidence="1">
    <location>
        <begin position="17"/>
        <end position="74"/>
    </location>
</feature>
<dbReference type="GO" id="GO:0003700">
    <property type="term" value="F:DNA-binding transcription factor activity"/>
    <property type="evidence" value="ECO:0007669"/>
    <property type="project" value="InterPro"/>
</dbReference>
<organism evidence="2 3">
    <name type="scientific">Rubritalea profundi</name>
    <dbReference type="NCBI Taxonomy" id="1658618"/>
    <lineage>
        <taxon>Bacteria</taxon>
        <taxon>Pseudomonadati</taxon>
        <taxon>Verrucomicrobiota</taxon>
        <taxon>Verrucomicrobiia</taxon>
        <taxon>Verrucomicrobiales</taxon>
        <taxon>Rubritaleaceae</taxon>
        <taxon>Rubritalea</taxon>
    </lineage>
</organism>
<accession>A0A2S7TZD7</accession>
<dbReference type="InterPro" id="IPR007627">
    <property type="entry name" value="RNA_pol_sigma70_r2"/>
</dbReference>
<dbReference type="Proteomes" id="UP000239907">
    <property type="component" value="Unassembled WGS sequence"/>
</dbReference>
<evidence type="ECO:0000259" key="1">
    <source>
        <dbReference type="Pfam" id="PF04542"/>
    </source>
</evidence>
<dbReference type="Gene3D" id="1.10.1740.10">
    <property type="match status" value="1"/>
</dbReference>
<proteinExistence type="predicted"/>
<sequence length="138" mass="16111">MKHRPPQQEAVFIGEITRIQSQLRAYIISLMPGASGAEDVLQETNLVLWEKRAKFEQGTNFRAWVCAIARLEVRRTGARCTGWEPRCWMKTWRISWRRHCRAMRKDPRSTSRFWSTALRACVSRSASWSSIATFQKGH</sequence>
<dbReference type="AlphaFoldDB" id="A0A2S7TZD7"/>
<dbReference type="Pfam" id="PF04542">
    <property type="entry name" value="Sigma70_r2"/>
    <property type="match status" value="1"/>
</dbReference>
<dbReference type="InterPro" id="IPR013325">
    <property type="entry name" value="RNA_pol_sigma_r2"/>
</dbReference>
<protein>
    <recommendedName>
        <fullName evidence="1">RNA polymerase sigma-70 region 2 domain-containing protein</fullName>
    </recommendedName>
</protein>
<dbReference type="OrthoDB" id="6383365at2"/>
<evidence type="ECO:0000313" key="3">
    <source>
        <dbReference type="Proteomes" id="UP000239907"/>
    </source>
</evidence>
<dbReference type="GO" id="GO:0006352">
    <property type="term" value="P:DNA-templated transcription initiation"/>
    <property type="evidence" value="ECO:0007669"/>
    <property type="project" value="InterPro"/>
</dbReference>
<dbReference type="SUPFAM" id="SSF88946">
    <property type="entry name" value="Sigma2 domain of RNA polymerase sigma factors"/>
    <property type="match status" value="1"/>
</dbReference>
<evidence type="ECO:0000313" key="2">
    <source>
        <dbReference type="EMBL" id="PQJ27627.1"/>
    </source>
</evidence>
<keyword evidence="3" id="KW-1185">Reference proteome</keyword>
<reference evidence="2 3" key="1">
    <citation type="submission" date="2016-12" db="EMBL/GenBank/DDBJ databases">
        <title>Study of bacterial adaptation to deep sea.</title>
        <authorList>
            <person name="Song J."/>
            <person name="Yoshizawa S."/>
            <person name="Kogure K."/>
        </authorList>
    </citation>
    <scope>NUCLEOTIDE SEQUENCE [LARGE SCALE GENOMIC DNA]</scope>
    <source>
        <strain evidence="2 3">SAORIC-165</strain>
    </source>
</reference>
<name>A0A2S7TZD7_9BACT</name>